<gene>
    <name evidence="2" type="ORF">J2S73_000793</name>
</gene>
<protein>
    <submittedName>
        <fullName evidence="2">Uncharacterized protein</fullName>
    </submittedName>
</protein>
<proteinExistence type="predicted"/>
<dbReference type="AlphaFoldDB" id="A0AAE3VLN5"/>
<organism evidence="2 3">
    <name type="scientific">Amorphus orientalis</name>
    <dbReference type="NCBI Taxonomy" id="649198"/>
    <lineage>
        <taxon>Bacteria</taxon>
        <taxon>Pseudomonadati</taxon>
        <taxon>Pseudomonadota</taxon>
        <taxon>Alphaproteobacteria</taxon>
        <taxon>Hyphomicrobiales</taxon>
        <taxon>Amorphaceae</taxon>
        <taxon>Amorphus</taxon>
    </lineage>
</organism>
<accession>A0AAE3VLN5</accession>
<comment type="caution">
    <text evidence="2">The sequence shown here is derived from an EMBL/GenBank/DDBJ whole genome shotgun (WGS) entry which is preliminary data.</text>
</comment>
<dbReference type="EMBL" id="JAUSUL010000001">
    <property type="protein sequence ID" value="MDQ0314356.1"/>
    <property type="molecule type" value="Genomic_DNA"/>
</dbReference>
<evidence type="ECO:0000256" key="1">
    <source>
        <dbReference type="SAM" id="Phobius"/>
    </source>
</evidence>
<reference evidence="2" key="1">
    <citation type="submission" date="2023-07" db="EMBL/GenBank/DDBJ databases">
        <title>Genomic Encyclopedia of Type Strains, Phase IV (KMG-IV): sequencing the most valuable type-strain genomes for metagenomic binning, comparative biology and taxonomic classification.</title>
        <authorList>
            <person name="Goeker M."/>
        </authorList>
    </citation>
    <scope>NUCLEOTIDE SEQUENCE</scope>
    <source>
        <strain evidence="2">DSM 21202</strain>
    </source>
</reference>
<keyword evidence="3" id="KW-1185">Reference proteome</keyword>
<sequence>MTAADEENLDGPVPMPKAFAVGFDSNAGEALVYGGATLIVIGSLVTVVRGQPAALVLSLIGLCSTVYFRPLIEAKRPQLGANMQGLYVERIGIIGWSAIAEIDVFETSLRTMNFSKLIVRLAVPLEKAIVVPETVPWWRRLMSRNWSRKGPDRLDIKLDTLSADPAVVVRRVKAFHRVAGQNTR</sequence>
<feature type="transmembrane region" description="Helical" evidence="1">
    <location>
        <begin position="30"/>
        <end position="48"/>
    </location>
</feature>
<keyword evidence="1" id="KW-1133">Transmembrane helix</keyword>
<dbReference type="RefSeq" id="WP_306884128.1">
    <property type="nucleotide sequence ID" value="NZ_JAUSUL010000001.1"/>
</dbReference>
<name>A0AAE3VLN5_9HYPH</name>
<keyword evidence="1" id="KW-0472">Membrane</keyword>
<feature type="transmembrane region" description="Helical" evidence="1">
    <location>
        <begin position="54"/>
        <end position="72"/>
    </location>
</feature>
<keyword evidence="1" id="KW-0812">Transmembrane</keyword>
<evidence type="ECO:0000313" key="2">
    <source>
        <dbReference type="EMBL" id="MDQ0314356.1"/>
    </source>
</evidence>
<dbReference type="Proteomes" id="UP001229244">
    <property type="component" value="Unassembled WGS sequence"/>
</dbReference>
<evidence type="ECO:0000313" key="3">
    <source>
        <dbReference type="Proteomes" id="UP001229244"/>
    </source>
</evidence>